<name>A0ABZ0SM11_9MICO</name>
<keyword evidence="2" id="KW-0812">Transmembrane</keyword>
<organism evidence="3 4">
    <name type="scientific">Microbacterium rhizosphaerae</name>
    <dbReference type="NCBI Taxonomy" id="1678237"/>
    <lineage>
        <taxon>Bacteria</taxon>
        <taxon>Bacillati</taxon>
        <taxon>Actinomycetota</taxon>
        <taxon>Actinomycetes</taxon>
        <taxon>Micrococcales</taxon>
        <taxon>Microbacteriaceae</taxon>
        <taxon>Microbacterium</taxon>
    </lineage>
</organism>
<evidence type="ECO:0000313" key="4">
    <source>
        <dbReference type="Proteomes" id="UP001323798"/>
    </source>
</evidence>
<evidence type="ECO:0000256" key="1">
    <source>
        <dbReference type="SAM" id="MobiDB-lite"/>
    </source>
</evidence>
<evidence type="ECO:0000256" key="2">
    <source>
        <dbReference type="SAM" id="Phobius"/>
    </source>
</evidence>
<accession>A0ABZ0SM11</accession>
<dbReference type="Proteomes" id="UP001323798">
    <property type="component" value="Chromosome"/>
</dbReference>
<proteinExistence type="predicted"/>
<feature type="transmembrane region" description="Helical" evidence="2">
    <location>
        <begin position="100"/>
        <end position="122"/>
    </location>
</feature>
<evidence type="ECO:0000313" key="3">
    <source>
        <dbReference type="EMBL" id="WPR88261.1"/>
    </source>
</evidence>
<sequence length="250" mass="26549">MNGAVLNDEGRAELAVLRRRAFGPDADIFDDPAALERLRELEEIVLPPLAAVSMPAAAEERIGGTPRDEPDALEQPQPARLSARLRDGAARFTARRPGRIASILAAGVVIAAVGGAIGWAAAQPHPDRILAADDSHYTPVVQGTDLWLKEMYGITGSFRGHEAYGHVHVFTGTARDGSECMVLMIGTEDAVGTSCSPRPLPASVDLFIFPGWTKTYTGLDLPAGSIVRFVQSGDAVEVWTAIMPTTAPSL</sequence>
<keyword evidence="2" id="KW-0472">Membrane</keyword>
<keyword evidence="4" id="KW-1185">Reference proteome</keyword>
<reference evidence="3 4" key="1">
    <citation type="submission" date="2023-11" db="EMBL/GenBank/DDBJ databases">
        <title>Genome sequence of Microbacterium rhizosphaerae KACC 19337.</title>
        <authorList>
            <person name="Choi H."/>
            <person name="Kim S."/>
            <person name="Kim Y."/>
            <person name="Kwon S.-W."/>
            <person name="Heo J."/>
        </authorList>
    </citation>
    <scope>NUCLEOTIDE SEQUENCE [LARGE SCALE GENOMIC DNA]</scope>
    <source>
        <strain evidence="3 4">KACC 19337</strain>
    </source>
</reference>
<gene>
    <name evidence="3" type="ORF">SM116_10755</name>
</gene>
<feature type="region of interest" description="Disordered" evidence="1">
    <location>
        <begin position="57"/>
        <end position="78"/>
    </location>
</feature>
<dbReference type="RefSeq" id="WP_320940981.1">
    <property type="nucleotide sequence ID" value="NZ_BAABEU010000010.1"/>
</dbReference>
<protein>
    <submittedName>
        <fullName evidence="3">Uncharacterized protein</fullName>
    </submittedName>
</protein>
<dbReference type="EMBL" id="CP139368">
    <property type="protein sequence ID" value="WPR88261.1"/>
    <property type="molecule type" value="Genomic_DNA"/>
</dbReference>
<feature type="compositionally biased region" description="Basic and acidic residues" evidence="1">
    <location>
        <begin position="58"/>
        <end position="70"/>
    </location>
</feature>
<keyword evidence="2" id="KW-1133">Transmembrane helix</keyword>